<gene>
    <name evidence="15" type="ORF">ACFFGH_10285</name>
</gene>
<comment type="subcellular location">
    <subcellularLocation>
        <location evidence="1">Cell membrane</location>
        <topology evidence="1">Multi-pass membrane protein</topology>
    </subcellularLocation>
</comment>
<keyword evidence="5" id="KW-0677">Repeat</keyword>
<dbReference type="Pfam" id="PF01595">
    <property type="entry name" value="CNNM"/>
    <property type="match status" value="1"/>
</dbReference>
<accession>A0ABV6RN46</accession>
<dbReference type="InterPro" id="IPR002550">
    <property type="entry name" value="CNNM"/>
</dbReference>
<proteinExistence type="inferred from homology"/>
<evidence type="ECO:0000256" key="5">
    <source>
        <dbReference type="ARBA" id="ARBA00022737"/>
    </source>
</evidence>
<evidence type="ECO:0000256" key="6">
    <source>
        <dbReference type="ARBA" id="ARBA00022989"/>
    </source>
</evidence>
<dbReference type="Pfam" id="PF03471">
    <property type="entry name" value="CorC_HlyC"/>
    <property type="match status" value="1"/>
</dbReference>
<dbReference type="SMART" id="SM01091">
    <property type="entry name" value="CorC_HlyC"/>
    <property type="match status" value="1"/>
</dbReference>
<evidence type="ECO:0000256" key="9">
    <source>
        <dbReference type="PROSITE-ProRule" id="PRU00703"/>
    </source>
</evidence>
<reference evidence="15 16" key="1">
    <citation type="submission" date="2024-09" db="EMBL/GenBank/DDBJ databases">
        <authorList>
            <person name="Sun Q."/>
            <person name="Mori K."/>
        </authorList>
    </citation>
    <scope>NUCLEOTIDE SEQUENCE [LARGE SCALE GENOMIC DNA]</scope>
    <source>
        <strain evidence="15 16">KCTC 23076</strain>
    </source>
</reference>
<keyword evidence="8 10" id="KW-0472">Membrane</keyword>
<protein>
    <submittedName>
        <fullName evidence="15">CBS domain-containing protein</fullName>
    </submittedName>
</protein>
<feature type="region of interest" description="Disordered" evidence="11">
    <location>
        <begin position="412"/>
        <end position="540"/>
    </location>
</feature>
<dbReference type="InterPro" id="IPR044751">
    <property type="entry name" value="Ion_transp-like_CBS"/>
</dbReference>
<organism evidence="15 16">
    <name type="scientific">Lysobacter korlensis</name>
    <dbReference type="NCBI Taxonomy" id="553636"/>
    <lineage>
        <taxon>Bacteria</taxon>
        <taxon>Pseudomonadati</taxon>
        <taxon>Pseudomonadota</taxon>
        <taxon>Gammaproteobacteria</taxon>
        <taxon>Lysobacterales</taxon>
        <taxon>Lysobacteraceae</taxon>
        <taxon>Lysobacter</taxon>
    </lineage>
</organism>
<dbReference type="SUPFAM" id="SSF56176">
    <property type="entry name" value="FAD-binding/transporter-associated domain-like"/>
    <property type="match status" value="1"/>
</dbReference>
<comment type="similarity">
    <text evidence="2">Belongs to the UPF0053 family.</text>
</comment>
<dbReference type="PROSITE" id="PS51846">
    <property type="entry name" value="CNNM"/>
    <property type="match status" value="1"/>
</dbReference>
<dbReference type="InterPro" id="IPR005170">
    <property type="entry name" value="Transptr-assoc_dom"/>
</dbReference>
<dbReference type="CDD" id="cd04590">
    <property type="entry name" value="CBS_pair_CorC_HlyC_assoc"/>
    <property type="match status" value="1"/>
</dbReference>
<keyword evidence="6 10" id="KW-1133">Transmembrane helix</keyword>
<evidence type="ECO:0000256" key="8">
    <source>
        <dbReference type="ARBA" id="ARBA00023136"/>
    </source>
</evidence>
<keyword evidence="16" id="KW-1185">Reference proteome</keyword>
<dbReference type="InterPro" id="IPR036318">
    <property type="entry name" value="FAD-bd_PCMH-like_sf"/>
</dbReference>
<comment type="caution">
    <text evidence="15">The sequence shown here is derived from an EMBL/GenBank/DDBJ whole genome shotgun (WGS) entry which is preliminary data.</text>
</comment>
<keyword evidence="7 9" id="KW-0129">CBS domain</keyword>
<evidence type="ECO:0000256" key="3">
    <source>
        <dbReference type="ARBA" id="ARBA00022475"/>
    </source>
</evidence>
<feature type="domain" description="CBS" evidence="13">
    <location>
        <begin position="202"/>
        <end position="261"/>
    </location>
</feature>
<feature type="transmembrane region" description="Helical" evidence="12">
    <location>
        <begin position="87"/>
        <end position="106"/>
    </location>
</feature>
<dbReference type="SUPFAM" id="SSF54631">
    <property type="entry name" value="CBS-domain pair"/>
    <property type="match status" value="1"/>
</dbReference>
<evidence type="ECO:0000256" key="4">
    <source>
        <dbReference type="ARBA" id="ARBA00022692"/>
    </source>
</evidence>
<feature type="compositionally biased region" description="Basic and acidic residues" evidence="11">
    <location>
        <begin position="523"/>
        <end position="540"/>
    </location>
</feature>
<keyword evidence="3" id="KW-1003">Cell membrane</keyword>
<evidence type="ECO:0000259" key="13">
    <source>
        <dbReference type="PROSITE" id="PS51371"/>
    </source>
</evidence>
<feature type="domain" description="CBS" evidence="13">
    <location>
        <begin position="270"/>
        <end position="327"/>
    </location>
</feature>
<dbReference type="PANTHER" id="PTHR22777">
    <property type="entry name" value="HEMOLYSIN-RELATED"/>
    <property type="match status" value="1"/>
</dbReference>
<dbReference type="EMBL" id="JBHLTG010000002">
    <property type="protein sequence ID" value="MFC0678226.1"/>
    <property type="molecule type" value="Genomic_DNA"/>
</dbReference>
<dbReference type="InterPro" id="IPR016169">
    <property type="entry name" value="FAD-bd_PCMH_sub2"/>
</dbReference>
<keyword evidence="4 10" id="KW-0812">Transmembrane</keyword>
<dbReference type="InterPro" id="IPR046342">
    <property type="entry name" value="CBS_dom_sf"/>
</dbReference>
<dbReference type="Gene3D" id="3.30.465.10">
    <property type="match status" value="1"/>
</dbReference>
<evidence type="ECO:0000313" key="16">
    <source>
        <dbReference type="Proteomes" id="UP001589896"/>
    </source>
</evidence>
<feature type="compositionally biased region" description="Acidic residues" evidence="11">
    <location>
        <begin position="478"/>
        <end position="487"/>
    </location>
</feature>
<evidence type="ECO:0000259" key="14">
    <source>
        <dbReference type="PROSITE" id="PS51846"/>
    </source>
</evidence>
<dbReference type="InterPro" id="IPR000644">
    <property type="entry name" value="CBS_dom"/>
</dbReference>
<evidence type="ECO:0000256" key="12">
    <source>
        <dbReference type="SAM" id="Phobius"/>
    </source>
</evidence>
<evidence type="ECO:0000256" key="7">
    <source>
        <dbReference type="ARBA" id="ARBA00023122"/>
    </source>
</evidence>
<feature type="compositionally biased region" description="Basic and acidic residues" evidence="11">
    <location>
        <begin position="426"/>
        <end position="438"/>
    </location>
</feature>
<dbReference type="Pfam" id="PF00571">
    <property type="entry name" value="CBS"/>
    <property type="match status" value="2"/>
</dbReference>
<sequence>MIFAFLAVAGVLIAFGGLLAAADAALGVLSRSDLQELASTSRARKSLLGIAGDVGAHVNALNFMRIVSETTAAVLVTLSFAYTFGEWWLTLLFSALIMIAASFVLVGSSPRSVGRTHARVVMKLSAVPVRATRVLSGPIADALVAIGDRVTPGRPRTQSFSSEEQLLSMVDEATEQDVLEEEDRELIHSIFEFSDTVVREVMIPRTDMVTIDDEATLDQAMSLFLSRGVSRVPVIGKDADEVLGILYLRDVARLNYEQPPGFAKTSVVQLARPALFVPESKKADDMLRQMQLESNHLAMVVDEYGGIAGLVTMEDLIEELVGEISDEYDRAFADIQELEDGSYRVNARLPIDELGDLFDLELEDDDVDSVGGLLTKHLGRLPVSGSRVEVAGLALTAERTEGRRKRLRTVLVERGAPVEMPAPEAEPEHEPELERGPEVEPQQPRQKRQPEPQAKRPHEPKRTPRSRPERQPARAEPEPEPEPEQVPDPDAGPQFNEWVRGPQRIAPNAAVTAPSLPADAVDPDEKLPVEGERGQERSRR</sequence>
<dbReference type="Proteomes" id="UP001589896">
    <property type="component" value="Unassembled WGS sequence"/>
</dbReference>
<dbReference type="RefSeq" id="WP_386667891.1">
    <property type="nucleotide sequence ID" value="NZ_JBHLTG010000002.1"/>
</dbReference>
<name>A0ABV6RN46_9GAMM</name>
<dbReference type="Gene3D" id="3.10.580.10">
    <property type="entry name" value="CBS-domain"/>
    <property type="match status" value="1"/>
</dbReference>
<evidence type="ECO:0000313" key="15">
    <source>
        <dbReference type="EMBL" id="MFC0678226.1"/>
    </source>
</evidence>
<evidence type="ECO:0000256" key="1">
    <source>
        <dbReference type="ARBA" id="ARBA00004651"/>
    </source>
</evidence>
<dbReference type="SMART" id="SM00116">
    <property type="entry name" value="CBS"/>
    <property type="match status" value="2"/>
</dbReference>
<feature type="domain" description="CNNM transmembrane" evidence="14">
    <location>
        <begin position="1"/>
        <end position="183"/>
    </location>
</feature>
<evidence type="ECO:0000256" key="2">
    <source>
        <dbReference type="ARBA" id="ARBA00006337"/>
    </source>
</evidence>
<evidence type="ECO:0000256" key="10">
    <source>
        <dbReference type="PROSITE-ProRule" id="PRU01193"/>
    </source>
</evidence>
<dbReference type="PROSITE" id="PS51371">
    <property type="entry name" value="CBS"/>
    <property type="match status" value="2"/>
</dbReference>
<feature type="compositionally biased region" description="Basic and acidic residues" evidence="11">
    <location>
        <begin position="448"/>
        <end position="477"/>
    </location>
</feature>
<evidence type="ECO:0000256" key="11">
    <source>
        <dbReference type="SAM" id="MobiDB-lite"/>
    </source>
</evidence>
<dbReference type="PANTHER" id="PTHR22777:SF32">
    <property type="entry name" value="UPF0053 INNER MEMBRANE PROTEIN YFJD"/>
    <property type="match status" value="1"/>
</dbReference>